<protein>
    <submittedName>
        <fullName evidence="2">Uncharacterized protein</fullName>
    </submittedName>
</protein>
<accession>A0ABS2RSK6</accession>
<keyword evidence="3" id="KW-1185">Reference proteome</keyword>
<evidence type="ECO:0000256" key="1">
    <source>
        <dbReference type="SAM" id="Phobius"/>
    </source>
</evidence>
<evidence type="ECO:0000313" key="2">
    <source>
        <dbReference type="EMBL" id="MBM7801657.1"/>
    </source>
</evidence>
<dbReference type="RefSeq" id="WP_175329217.1">
    <property type="nucleotide sequence ID" value="NZ_BMOI01000001.1"/>
</dbReference>
<sequence>MTDALRGRPDRVVRETGVRAEGTGHPVASRVRSSRRHWRHGLLDPVVANWGWSAAVGGAVLVVRWIARARRGR</sequence>
<keyword evidence="1" id="KW-0812">Transmembrane</keyword>
<reference evidence="2 3" key="1">
    <citation type="submission" date="2021-01" db="EMBL/GenBank/DDBJ databases">
        <title>Sequencing the genomes of 1000 actinobacteria strains.</title>
        <authorList>
            <person name="Klenk H.-P."/>
        </authorList>
    </citation>
    <scope>NUCLEOTIDE SEQUENCE [LARGE SCALE GENOMIC DNA]</scope>
    <source>
        <strain evidence="2 3">DSM 20542</strain>
    </source>
</reference>
<comment type="caution">
    <text evidence="2">The sequence shown here is derived from an EMBL/GenBank/DDBJ whole genome shotgun (WGS) entry which is preliminary data.</text>
</comment>
<feature type="transmembrane region" description="Helical" evidence="1">
    <location>
        <begin position="50"/>
        <end position="67"/>
    </location>
</feature>
<proteinExistence type="predicted"/>
<gene>
    <name evidence="2" type="ORF">JOE58_000908</name>
</gene>
<keyword evidence="1" id="KW-1133">Transmembrane helix</keyword>
<evidence type="ECO:0000313" key="3">
    <source>
        <dbReference type="Proteomes" id="UP000746584"/>
    </source>
</evidence>
<dbReference type="Proteomes" id="UP000746584">
    <property type="component" value="Unassembled WGS sequence"/>
</dbReference>
<dbReference type="EMBL" id="JAFBCG010000001">
    <property type="protein sequence ID" value="MBM7801657.1"/>
    <property type="molecule type" value="Genomic_DNA"/>
</dbReference>
<organism evidence="2 3">
    <name type="scientific">Curtobacterium luteum</name>
    <dbReference type="NCBI Taxonomy" id="33881"/>
    <lineage>
        <taxon>Bacteria</taxon>
        <taxon>Bacillati</taxon>
        <taxon>Actinomycetota</taxon>
        <taxon>Actinomycetes</taxon>
        <taxon>Micrococcales</taxon>
        <taxon>Microbacteriaceae</taxon>
        <taxon>Curtobacterium</taxon>
    </lineage>
</organism>
<keyword evidence="1" id="KW-0472">Membrane</keyword>
<name>A0ABS2RSK6_9MICO</name>